<dbReference type="EMBL" id="JI170075">
    <property type="protein sequence ID" value="ADY44299.1"/>
    <property type="molecule type" value="mRNA"/>
</dbReference>
<accession>F1L2E5</accession>
<keyword evidence="2" id="KW-0732">Signal</keyword>
<name>F1L2E5_ASCSU</name>
<evidence type="ECO:0000256" key="1">
    <source>
        <dbReference type="ARBA" id="ARBA00005964"/>
    </source>
</evidence>
<evidence type="ECO:0000259" key="3">
    <source>
        <dbReference type="Pfam" id="PF00135"/>
    </source>
</evidence>
<proteinExistence type="evidence at transcript level"/>
<sequence length="566" mass="63816">MSACQFLYAIPLLIHLVLGCPKASTRYGELEGFTYPMKNGKEAQVFLGIPYASPPIDDARFEAPMPMRPWEGTRQAKQFGASCFPLRKDALSRQLQYSEACLYLNVMAPARKKSGESSYPVLVYIHDGGFESGSASSFGYKRFCDNLVSEGIVVVSINYRVGFLGFWTTGDHALPGNAGLLDQTQALTYVNENIEAFGGDPLRVTILGHGSGAASATALSLSPYANYLFQQTISISGSIFSQLAQSETTIEDSLKLAETVGCRNERSKITRDCMKKKNIVELMNAVNEVEAAHPRRNGVKLRPVFDNNFLTPPLEQLMSRAPHITSIVGLTNAASGVLPKPIPSSKMSKFSADDLTDYIKKEVATESDFGAAAEDFQHKLIEFFVRRDAPQHADSDFYLARLLEVMNDLRFNVPLLYEIEMKREYKWSTYFFVKEYDHQINQNILQSIKGAHHADEYVYLFGPPEVAGNIDFADDDITYQRVLLNSLIQFIKTGNPSHENLVWESIDDKHRSRYLNFSPKPHMVEKYKPENVYFWTQVVPTEIRERIRTGKRLDTKDSYSHIHTEL</sequence>
<protein>
    <submittedName>
        <fullName evidence="4">Gut esterase 1</fullName>
    </submittedName>
</protein>
<feature type="signal peptide" evidence="2">
    <location>
        <begin position="1"/>
        <end position="19"/>
    </location>
</feature>
<dbReference type="InterPro" id="IPR051093">
    <property type="entry name" value="Neuroligin/BSAL"/>
</dbReference>
<organism evidence="4">
    <name type="scientific">Ascaris suum</name>
    <name type="common">Pig roundworm</name>
    <name type="synonym">Ascaris lumbricoides</name>
    <dbReference type="NCBI Taxonomy" id="6253"/>
    <lineage>
        <taxon>Eukaryota</taxon>
        <taxon>Metazoa</taxon>
        <taxon>Ecdysozoa</taxon>
        <taxon>Nematoda</taxon>
        <taxon>Chromadorea</taxon>
        <taxon>Rhabditida</taxon>
        <taxon>Spirurina</taxon>
        <taxon>Ascaridomorpha</taxon>
        <taxon>Ascaridoidea</taxon>
        <taxon>Ascarididae</taxon>
        <taxon>Ascaris</taxon>
    </lineage>
</organism>
<dbReference type="PANTHER" id="PTHR43903">
    <property type="entry name" value="NEUROLIGIN"/>
    <property type="match status" value="1"/>
</dbReference>
<dbReference type="InterPro" id="IPR002018">
    <property type="entry name" value="CarbesteraseB"/>
</dbReference>
<feature type="chain" id="PRO_5003265782" evidence="2">
    <location>
        <begin position="20"/>
        <end position="566"/>
    </location>
</feature>
<evidence type="ECO:0000256" key="2">
    <source>
        <dbReference type="SAM" id="SignalP"/>
    </source>
</evidence>
<evidence type="ECO:0000313" key="4">
    <source>
        <dbReference type="EMBL" id="ADY44299.1"/>
    </source>
</evidence>
<dbReference type="AlphaFoldDB" id="F1L2E5"/>
<comment type="similarity">
    <text evidence="1">Belongs to the type-B carboxylesterase/lipase family.</text>
</comment>
<dbReference type="InterPro" id="IPR029058">
    <property type="entry name" value="AB_hydrolase_fold"/>
</dbReference>
<dbReference type="Gene3D" id="3.40.50.1820">
    <property type="entry name" value="alpha/beta hydrolase"/>
    <property type="match status" value="1"/>
</dbReference>
<dbReference type="ESTHER" id="ascsu-f1l2e5">
    <property type="family name" value="Carb_B_Nematoda"/>
</dbReference>
<reference evidence="4" key="1">
    <citation type="journal article" date="2011" name="Genome Res.">
        <title>Deep small RNA sequencing from the nematode Ascaris reveals conservation, functional diversification, and novel developmental profiles.</title>
        <authorList>
            <person name="Wang J."/>
            <person name="Czech B."/>
            <person name="Crunk A."/>
            <person name="Wallace A."/>
            <person name="Mitreva M."/>
            <person name="Hannon G.J."/>
            <person name="Davis R.E."/>
        </authorList>
    </citation>
    <scope>NUCLEOTIDE SEQUENCE</scope>
</reference>
<feature type="domain" description="Carboxylesterase type B" evidence="3">
    <location>
        <begin position="21"/>
        <end position="535"/>
    </location>
</feature>
<dbReference type="SUPFAM" id="SSF53474">
    <property type="entry name" value="alpha/beta-Hydrolases"/>
    <property type="match status" value="1"/>
</dbReference>
<dbReference type="Pfam" id="PF00135">
    <property type="entry name" value="COesterase"/>
    <property type="match status" value="1"/>
</dbReference>